<organism evidence="2 3">
    <name type="scientific">[Phormidium ambiguum] IAM M-71</name>
    <dbReference type="NCBI Taxonomy" id="454136"/>
    <lineage>
        <taxon>Bacteria</taxon>
        <taxon>Bacillati</taxon>
        <taxon>Cyanobacteriota</taxon>
        <taxon>Cyanophyceae</taxon>
        <taxon>Oscillatoriophycideae</taxon>
        <taxon>Aerosakkonematales</taxon>
        <taxon>Aerosakkonemataceae</taxon>
        <taxon>Floridanema</taxon>
    </lineage>
</organism>
<accession>A0A1U7ITB4</accession>
<dbReference type="EMBL" id="MRCE01000001">
    <property type="protein sequence ID" value="OKH40767.1"/>
    <property type="molecule type" value="Genomic_DNA"/>
</dbReference>
<evidence type="ECO:0000313" key="2">
    <source>
        <dbReference type="EMBL" id="OKH40767.1"/>
    </source>
</evidence>
<dbReference type="AlphaFoldDB" id="A0A1U7ITB4"/>
<sequence>MKKYKFIFWSNGLVLILITVLLIYAKSSASASVTTLFMPPVAPQHPSERFLTYTFQILCTVPAIVCAFTWGLLNAVQPNNKSKDFILCSALIMGGFLINEFFRIHVILLNLGIPKLLTIFFFALAAFLYIGLFIKQIKSTLYPLLLVGIGLLIVAVIMDSLGIKNDIFAGLLEGLPKIFSAVNLAVYFWYVCHQELIKRGNFN</sequence>
<name>A0A1U7ITB4_9CYAN</name>
<keyword evidence="1" id="KW-1133">Transmembrane helix</keyword>
<protein>
    <submittedName>
        <fullName evidence="2">Uncharacterized protein</fullName>
    </submittedName>
</protein>
<dbReference type="OrthoDB" id="428281at2"/>
<comment type="caution">
    <text evidence="2">The sequence shown here is derived from an EMBL/GenBank/DDBJ whole genome shotgun (WGS) entry which is preliminary data.</text>
</comment>
<feature type="transmembrane region" description="Helical" evidence="1">
    <location>
        <begin position="141"/>
        <end position="163"/>
    </location>
</feature>
<keyword evidence="1" id="KW-0812">Transmembrane</keyword>
<proteinExistence type="predicted"/>
<evidence type="ECO:0000313" key="3">
    <source>
        <dbReference type="Proteomes" id="UP000185860"/>
    </source>
</evidence>
<evidence type="ECO:0000256" key="1">
    <source>
        <dbReference type="SAM" id="Phobius"/>
    </source>
</evidence>
<feature type="transmembrane region" description="Helical" evidence="1">
    <location>
        <begin position="116"/>
        <end position="134"/>
    </location>
</feature>
<gene>
    <name evidence="2" type="ORF">NIES2119_00160</name>
</gene>
<dbReference type="RefSeq" id="WP_073591441.1">
    <property type="nucleotide sequence ID" value="NZ_MRCE01000001.1"/>
</dbReference>
<reference evidence="2 3" key="1">
    <citation type="submission" date="2016-11" db="EMBL/GenBank/DDBJ databases">
        <title>Draft Genome Sequences of Nine Cyanobacterial Strains from Diverse Habitats.</title>
        <authorList>
            <person name="Zhu T."/>
            <person name="Hou S."/>
            <person name="Lu X."/>
            <person name="Hess W.R."/>
        </authorList>
    </citation>
    <scope>NUCLEOTIDE SEQUENCE [LARGE SCALE GENOMIC DNA]</scope>
    <source>
        <strain evidence="2 3">IAM M-71</strain>
    </source>
</reference>
<feature type="transmembrane region" description="Helical" evidence="1">
    <location>
        <begin position="85"/>
        <end position="104"/>
    </location>
</feature>
<dbReference type="Proteomes" id="UP000185860">
    <property type="component" value="Unassembled WGS sequence"/>
</dbReference>
<feature type="transmembrane region" description="Helical" evidence="1">
    <location>
        <begin position="55"/>
        <end position="73"/>
    </location>
</feature>
<keyword evidence="1" id="KW-0472">Membrane</keyword>
<feature type="transmembrane region" description="Helical" evidence="1">
    <location>
        <begin position="175"/>
        <end position="192"/>
    </location>
</feature>